<sequence length="86" mass="9295">MEDRKITEIRASEVTVEVTDAATGQTFRRTLPIDYYETANCLRLVAEDANGESAQLVFYSGTGMGRLRDLTGGGPNSDPCGGHGRQ</sequence>
<organism evidence="1 2">
    <name type="scientific">Candidatus Scatomorpha merdipullorum</name>
    <dbReference type="NCBI Taxonomy" id="2840927"/>
    <lineage>
        <taxon>Bacteria</taxon>
        <taxon>Bacillati</taxon>
        <taxon>Bacillota</taxon>
        <taxon>Clostridia</taxon>
        <taxon>Eubacteriales</taxon>
        <taxon>Candidatus Scatomorpha</taxon>
    </lineage>
</organism>
<accession>A0A9D1FCM0</accession>
<dbReference type="Proteomes" id="UP000824001">
    <property type="component" value="Unassembled WGS sequence"/>
</dbReference>
<reference evidence="1" key="2">
    <citation type="journal article" date="2021" name="PeerJ">
        <title>Extensive microbial diversity within the chicken gut microbiome revealed by metagenomics and culture.</title>
        <authorList>
            <person name="Gilroy R."/>
            <person name="Ravi A."/>
            <person name="Getino M."/>
            <person name="Pursley I."/>
            <person name="Horton D.L."/>
            <person name="Alikhan N.F."/>
            <person name="Baker D."/>
            <person name="Gharbi K."/>
            <person name="Hall N."/>
            <person name="Watson M."/>
            <person name="Adriaenssens E.M."/>
            <person name="Foster-Nyarko E."/>
            <person name="Jarju S."/>
            <person name="Secka A."/>
            <person name="Antonio M."/>
            <person name="Oren A."/>
            <person name="Chaudhuri R.R."/>
            <person name="La Ragione R."/>
            <person name="Hildebrand F."/>
            <person name="Pallen M.J."/>
        </authorList>
    </citation>
    <scope>NUCLEOTIDE SEQUENCE</scope>
    <source>
        <strain evidence="1">ChiHjej10B9-9673</strain>
    </source>
</reference>
<gene>
    <name evidence="1" type="ORF">IAC18_02625</name>
</gene>
<reference evidence="1" key="1">
    <citation type="submission" date="2020-10" db="EMBL/GenBank/DDBJ databases">
        <authorList>
            <person name="Gilroy R."/>
        </authorList>
    </citation>
    <scope>NUCLEOTIDE SEQUENCE</scope>
    <source>
        <strain evidence="1">ChiHjej10B9-9673</strain>
    </source>
</reference>
<dbReference type="AlphaFoldDB" id="A0A9D1FCM0"/>
<evidence type="ECO:0000313" key="2">
    <source>
        <dbReference type="Proteomes" id="UP000824001"/>
    </source>
</evidence>
<name>A0A9D1FCM0_9FIRM</name>
<protein>
    <submittedName>
        <fullName evidence="1">Uncharacterized protein</fullName>
    </submittedName>
</protein>
<evidence type="ECO:0000313" key="1">
    <source>
        <dbReference type="EMBL" id="HIS66438.1"/>
    </source>
</evidence>
<dbReference type="EMBL" id="DVJK01000069">
    <property type="protein sequence ID" value="HIS66438.1"/>
    <property type="molecule type" value="Genomic_DNA"/>
</dbReference>
<proteinExistence type="predicted"/>
<comment type="caution">
    <text evidence="1">The sequence shown here is derived from an EMBL/GenBank/DDBJ whole genome shotgun (WGS) entry which is preliminary data.</text>
</comment>